<dbReference type="InterPro" id="IPR018289">
    <property type="entry name" value="MULE_transposase_dom"/>
</dbReference>
<organism evidence="15">
    <name type="scientific">Populus alba</name>
    <name type="common">White poplar</name>
    <dbReference type="NCBI Taxonomy" id="43335"/>
    <lineage>
        <taxon>Eukaryota</taxon>
        <taxon>Viridiplantae</taxon>
        <taxon>Streptophyta</taxon>
        <taxon>Embryophyta</taxon>
        <taxon>Tracheophyta</taxon>
        <taxon>Spermatophyta</taxon>
        <taxon>Magnoliopsida</taxon>
        <taxon>eudicotyledons</taxon>
        <taxon>Gunneridae</taxon>
        <taxon>Pentapetalae</taxon>
        <taxon>rosids</taxon>
        <taxon>fabids</taxon>
        <taxon>Malpighiales</taxon>
        <taxon>Salicaceae</taxon>
        <taxon>Saliceae</taxon>
        <taxon>Populus</taxon>
    </lineage>
</organism>
<feature type="compositionally biased region" description="Low complexity" evidence="12">
    <location>
        <begin position="73"/>
        <end position="105"/>
    </location>
</feature>
<dbReference type="InterPro" id="IPR001356">
    <property type="entry name" value="HD"/>
</dbReference>
<feature type="domain" description="Homeobox" evidence="13">
    <location>
        <begin position="852"/>
        <end position="913"/>
    </location>
</feature>
<evidence type="ECO:0000256" key="7">
    <source>
        <dbReference type="ARBA" id="ARBA00023155"/>
    </source>
</evidence>
<dbReference type="InterPro" id="IPR004330">
    <property type="entry name" value="FAR1_DNA_bnd_dom"/>
</dbReference>
<dbReference type="InterPro" id="IPR006564">
    <property type="entry name" value="Znf_PMZ"/>
</dbReference>
<dbReference type="InterPro" id="IPR007527">
    <property type="entry name" value="Znf_SWIM"/>
</dbReference>
<feature type="DNA-binding region" description="Homeobox" evidence="9">
    <location>
        <begin position="854"/>
        <end position="914"/>
    </location>
</feature>
<evidence type="ECO:0000256" key="10">
    <source>
        <dbReference type="PROSITE-ProRule" id="PRU00325"/>
    </source>
</evidence>
<reference evidence="15" key="1">
    <citation type="submission" date="2018-10" db="EMBL/GenBank/DDBJ databases">
        <title>Population genomic analysis revealed the cold adaptation of white poplar.</title>
        <authorList>
            <person name="Liu Y.-J."/>
        </authorList>
    </citation>
    <scope>NUCLEOTIDE SEQUENCE [LARGE SCALE GENOMIC DNA]</scope>
    <source>
        <strain evidence="15">PAL-ZL1</strain>
    </source>
</reference>
<dbReference type="Pfam" id="PF04434">
    <property type="entry name" value="SWIM"/>
    <property type="match status" value="1"/>
</dbReference>
<evidence type="ECO:0000256" key="12">
    <source>
        <dbReference type="SAM" id="MobiDB-lite"/>
    </source>
</evidence>
<dbReference type="GO" id="GO:0000981">
    <property type="term" value="F:DNA-binding transcription factor activity, RNA polymerase II-specific"/>
    <property type="evidence" value="ECO:0007669"/>
    <property type="project" value="InterPro"/>
</dbReference>
<feature type="compositionally biased region" description="Polar residues" evidence="12">
    <location>
        <begin position="132"/>
        <end position="149"/>
    </location>
</feature>
<keyword evidence="5" id="KW-0862">Zinc</keyword>
<evidence type="ECO:0000256" key="2">
    <source>
        <dbReference type="ARBA" id="ARBA00005889"/>
    </source>
</evidence>
<sequence>MAETLDLNSGPDLSTSPTDPSQPSNVNFWYQILRSNQEDPQHTLRPSTSRLDSEWGHVFDKSSKKKRQRMDTNSGAGSGVNSASDLSEALSAVSAALSLSSSASSGEKDQWEKEGAEVIRKGVEELPDEMVDNSNENPISFDIQSLPSESSEDDVPLSDSNENNSDIPSTWASEANGETWTSNSQVPELGMVFSSEKEAYEFYKSYADEIGFNVRKGKVQRLTNKAIRKRYFFCSREGFRQKKELSTMTKYKRKETRTGCNAKIHCTVENGKWVISQVSLEHNHPLEGRRRVIGSHTKTNSEAPLMICTDNEGEMAKDVGNKGVQSSNMGCTVCVPDKRINSLQPEAAQCLLNYFRRLQVEDLSFFYAVQLDSNGFTTNFFWRDGRFKVDYDYFGDVLILDKTFRIEEHNIICAPLWGLNHHRQQVLFGCAFLLNESTDSFVWLLETFMEAMDRHQPKTIFTDENELMVDAVKAVLPDAEHRIGIWYIRQNALKQLSALYMQPGFEILFNKCISDCQTEEEFESRWESLLERFDLSENPWLSRLYKSRERWACVLIKKTFCAGLQHGENIKSVFQIPKNENTGLLEFAQQYLEVVKRRRLEELDEDFHCNGTAQVTILTSSAIERQAADIYTRTLFKTFQEEFLKCLSVTVEETASNETITTYKLTEEGHKESVVEFNCLDSRVACSCKKFESFGILCFHALKVLNARNIFDIPHKYVLKRWTKSAKCGVPYEYEQEMADETKQQTVNLLMHKTLNVFTKSVAIEDSKKIAGDSLGKTLEQIEDVLRAKKADHGEMIDMSRGSSNGFGKQPEISLFSPSLQVDSGITTKDDGDRGIRDSEVDTAKTSDYKENQLLRRRLGLSKKQSHTLQEIFKIHNPFTPSTLRLALAGQLKLDPFTVDHWFWMKRGRTKLKQTEAIADEENDLTWKKLRLCKEQSAFLEESFKEHNTLNPKQKQTLAKQLNLRPRQVEVWFQNQRARTKLKQTELPATTLTMCPSCERVATTTTSSSGTTTTNPSTTTTTSTTNSKPLSLPAKPRLFPLSHGQVQPHHAAS</sequence>
<comment type="subcellular location">
    <subcellularLocation>
        <location evidence="1 9 11">Nucleus</location>
    </subcellularLocation>
</comment>
<feature type="compositionally biased region" description="Polar residues" evidence="12">
    <location>
        <begin position="11"/>
        <end position="28"/>
    </location>
</feature>
<keyword evidence="3" id="KW-0479">Metal-binding</keyword>
<dbReference type="EMBL" id="RCHU01001018">
    <property type="protein sequence ID" value="TKR84056.1"/>
    <property type="molecule type" value="Genomic_DNA"/>
</dbReference>
<comment type="similarity">
    <text evidence="2">Belongs to the FHY3/FAR1 family.</text>
</comment>
<dbReference type="AlphaFoldDB" id="A0A4U5NMB6"/>
<dbReference type="Gene3D" id="1.10.10.60">
    <property type="entry name" value="Homeodomain-like"/>
    <property type="match status" value="2"/>
</dbReference>
<feature type="compositionally biased region" description="Low complexity" evidence="12">
    <location>
        <begin position="1003"/>
        <end position="1027"/>
    </location>
</feature>
<feature type="region of interest" description="Disordered" evidence="12">
    <location>
        <begin position="126"/>
        <end position="183"/>
    </location>
</feature>
<evidence type="ECO:0000313" key="15">
    <source>
        <dbReference type="EMBL" id="TKR84056.1"/>
    </source>
</evidence>
<evidence type="ECO:0000256" key="11">
    <source>
        <dbReference type="RuleBase" id="RU000682"/>
    </source>
</evidence>
<dbReference type="InterPro" id="IPR009057">
    <property type="entry name" value="Homeodomain-like_sf"/>
</dbReference>
<dbReference type="PANTHER" id="PTHR31669">
    <property type="entry name" value="PROTEIN FAR1-RELATED SEQUENCE 10-RELATED"/>
    <property type="match status" value="1"/>
</dbReference>
<evidence type="ECO:0000259" key="14">
    <source>
        <dbReference type="PROSITE" id="PS50966"/>
    </source>
</evidence>
<keyword evidence="7 9" id="KW-0371">Homeobox</keyword>
<feature type="domain" description="SWIM-type" evidence="14">
    <location>
        <begin position="671"/>
        <end position="709"/>
    </location>
</feature>
<dbReference type="InterPro" id="IPR017970">
    <property type="entry name" value="Homeobox_CS"/>
</dbReference>
<dbReference type="SUPFAM" id="SSF46689">
    <property type="entry name" value="Homeodomain-like"/>
    <property type="match status" value="2"/>
</dbReference>
<evidence type="ECO:0000256" key="9">
    <source>
        <dbReference type="PROSITE-ProRule" id="PRU00108"/>
    </source>
</evidence>
<evidence type="ECO:0000256" key="1">
    <source>
        <dbReference type="ARBA" id="ARBA00004123"/>
    </source>
</evidence>
<dbReference type="GO" id="GO:0005634">
    <property type="term" value="C:nucleus"/>
    <property type="evidence" value="ECO:0007669"/>
    <property type="project" value="UniProtKB-SubCell"/>
</dbReference>
<dbReference type="SMART" id="SM00389">
    <property type="entry name" value="HOX"/>
    <property type="match status" value="2"/>
</dbReference>
<dbReference type="PROSITE" id="PS50071">
    <property type="entry name" value="HOMEOBOX_2"/>
    <property type="match status" value="2"/>
</dbReference>
<keyword evidence="4 10" id="KW-0863">Zinc-finger</keyword>
<dbReference type="PROSITE" id="PS50966">
    <property type="entry name" value="ZF_SWIM"/>
    <property type="match status" value="1"/>
</dbReference>
<keyword evidence="8 9" id="KW-0539">Nucleus</keyword>
<gene>
    <name evidence="15" type="ORF">D5086_0000260890</name>
</gene>
<feature type="region of interest" description="Disordered" evidence="12">
    <location>
        <begin position="1001"/>
        <end position="1053"/>
    </location>
</feature>
<dbReference type="Pfam" id="PF10551">
    <property type="entry name" value="MULE"/>
    <property type="match status" value="1"/>
</dbReference>
<feature type="compositionally biased region" description="Polar residues" evidence="12">
    <location>
        <begin position="158"/>
        <end position="183"/>
    </location>
</feature>
<evidence type="ECO:0000259" key="13">
    <source>
        <dbReference type="PROSITE" id="PS50071"/>
    </source>
</evidence>
<evidence type="ECO:0000256" key="8">
    <source>
        <dbReference type="ARBA" id="ARBA00023242"/>
    </source>
</evidence>
<evidence type="ECO:0000256" key="5">
    <source>
        <dbReference type="ARBA" id="ARBA00022833"/>
    </source>
</evidence>
<dbReference type="PANTHER" id="PTHR31669:SF282">
    <property type="entry name" value="PROTEIN FAR1-RELATED SEQUENCE"/>
    <property type="match status" value="1"/>
</dbReference>
<feature type="region of interest" description="Disordered" evidence="12">
    <location>
        <begin position="1"/>
        <end position="114"/>
    </location>
</feature>
<dbReference type="Pfam" id="PF00046">
    <property type="entry name" value="Homeodomain"/>
    <property type="match status" value="1"/>
</dbReference>
<dbReference type="PROSITE" id="PS00027">
    <property type="entry name" value="HOMEOBOX_1"/>
    <property type="match status" value="1"/>
</dbReference>
<name>A0A4U5NMB6_POPAL</name>
<dbReference type="Pfam" id="PF03101">
    <property type="entry name" value="FAR1"/>
    <property type="match status" value="1"/>
</dbReference>
<accession>A0A4U5NMB6</accession>
<protein>
    <submittedName>
        <fullName evidence="15">Protein FAR1-RELATED SEQUENCE 7-like isoform X3</fullName>
    </submittedName>
</protein>
<evidence type="ECO:0000256" key="4">
    <source>
        <dbReference type="ARBA" id="ARBA00022771"/>
    </source>
</evidence>
<feature type="DNA-binding region" description="Homeobox" evidence="9">
    <location>
        <begin position="925"/>
        <end position="984"/>
    </location>
</feature>
<dbReference type="GO" id="GO:0003677">
    <property type="term" value="F:DNA binding"/>
    <property type="evidence" value="ECO:0007669"/>
    <property type="project" value="UniProtKB-UniRule"/>
</dbReference>
<dbReference type="CDD" id="cd00086">
    <property type="entry name" value="homeodomain"/>
    <property type="match status" value="1"/>
</dbReference>
<dbReference type="InterPro" id="IPR031052">
    <property type="entry name" value="FHY3/FAR1"/>
</dbReference>
<evidence type="ECO:0000256" key="6">
    <source>
        <dbReference type="ARBA" id="ARBA00023125"/>
    </source>
</evidence>
<feature type="domain" description="Homeobox" evidence="13">
    <location>
        <begin position="923"/>
        <end position="983"/>
    </location>
</feature>
<dbReference type="GO" id="GO:0008270">
    <property type="term" value="F:zinc ion binding"/>
    <property type="evidence" value="ECO:0007669"/>
    <property type="project" value="UniProtKB-KW"/>
</dbReference>
<evidence type="ECO:0000256" key="3">
    <source>
        <dbReference type="ARBA" id="ARBA00022723"/>
    </source>
</evidence>
<keyword evidence="6 9" id="KW-0238">DNA-binding</keyword>
<comment type="caution">
    <text evidence="15">The sequence shown here is derived from an EMBL/GenBank/DDBJ whole genome shotgun (WGS) entry which is preliminary data.</text>
</comment>
<feature type="compositionally biased region" description="Basic and acidic residues" evidence="12">
    <location>
        <begin position="51"/>
        <end position="62"/>
    </location>
</feature>
<dbReference type="SMART" id="SM00575">
    <property type="entry name" value="ZnF_PMZ"/>
    <property type="match status" value="1"/>
</dbReference>
<proteinExistence type="inferred from homology"/>